<dbReference type="InterPro" id="IPR002347">
    <property type="entry name" value="SDR_fam"/>
</dbReference>
<dbReference type="PRINTS" id="PR00081">
    <property type="entry name" value="GDHRDH"/>
</dbReference>
<dbReference type="EMBL" id="JAUHTR010000005">
    <property type="protein sequence ID" value="MDN4525077.1"/>
    <property type="molecule type" value="Genomic_DNA"/>
</dbReference>
<dbReference type="GO" id="GO:0047936">
    <property type="term" value="F:glucose 1-dehydrogenase [NAD(P)+] activity"/>
    <property type="evidence" value="ECO:0007669"/>
    <property type="project" value="UniProtKB-EC"/>
</dbReference>
<dbReference type="InterPro" id="IPR050259">
    <property type="entry name" value="SDR"/>
</dbReference>
<proteinExistence type="inferred from homology"/>
<dbReference type="RefSeq" id="WP_301166117.1">
    <property type="nucleotide sequence ID" value="NZ_JAUHTR010000005.1"/>
</dbReference>
<keyword evidence="2" id="KW-0560">Oxidoreductase</keyword>
<reference evidence="2" key="1">
    <citation type="submission" date="2023-07" db="EMBL/GenBank/DDBJ databases">
        <title>Fictibacillus sp. isolated from freshwater pond.</title>
        <authorList>
            <person name="Kirdat K."/>
            <person name="Bhat A."/>
            <person name="Mourya A."/>
            <person name="Yadav A."/>
        </authorList>
    </citation>
    <scope>NUCLEOTIDE SEQUENCE</scope>
    <source>
        <strain evidence="2">NE201</strain>
    </source>
</reference>
<accession>A0ABT8HXU7</accession>
<organism evidence="2 3">
    <name type="scientific">Fictibacillus fluitans</name>
    <dbReference type="NCBI Taxonomy" id="3058422"/>
    <lineage>
        <taxon>Bacteria</taxon>
        <taxon>Bacillati</taxon>
        <taxon>Bacillota</taxon>
        <taxon>Bacilli</taxon>
        <taxon>Bacillales</taxon>
        <taxon>Fictibacillaceae</taxon>
        <taxon>Fictibacillus</taxon>
    </lineage>
</organism>
<dbReference type="InterPro" id="IPR036291">
    <property type="entry name" value="NAD(P)-bd_dom_sf"/>
</dbReference>
<dbReference type="GO" id="GO:0016740">
    <property type="term" value="F:transferase activity"/>
    <property type="evidence" value="ECO:0007669"/>
    <property type="project" value="UniProtKB-KW"/>
</dbReference>
<dbReference type="SUPFAM" id="SSF51735">
    <property type="entry name" value="NAD(P)-binding Rossmann-fold domains"/>
    <property type="match status" value="1"/>
</dbReference>
<keyword evidence="3" id="KW-1185">Reference proteome</keyword>
<dbReference type="PRINTS" id="PR00080">
    <property type="entry name" value="SDRFAMILY"/>
</dbReference>
<comment type="caution">
    <text evidence="2">The sequence shown here is derived from an EMBL/GenBank/DDBJ whole genome shotgun (WGS) entry which is preliminary data.</text>
</comment>
<dbReference type="Gene3D" id="3.40.50.720">
    <property type="entry name" value="NAD(P)-binding Rossmann-like Domain"/>
    <property type="match status" value="1"/>
</dbReference>
<evidence type="ECO:0000256" key="1">
    <source>
        <dbReference type="ARBA" id="ARBA00006484"/>
    </source>
</evidence>
<dbReference type="Proteomes" id="UP001172721">
    <property type="component" value="Unassembled WGS sequence"/>
</dbReference>
<keyword evidence="2" id="KW-0808">Transferase</keyword>
<dbReference type="Pfam" id="PF13561">
    <property type="entry name" value="adh_short_C2"/>
    <property type="match status" value="1"/>
</dbReference>
<dbReference type="CDD" id="cd05233">
    <property type="entry name" value="SDR_c"/>
    <property type="match status" value="1"/>
</dbReference>
<sequence length="275" mass="29629">MSKFTNRTALVTGGSQGIGAAIVKRLAEEGANVAINYFSTSDLEKANEVKQYVEEQFGVRALVVQGNAGIKQDVDEMISEVEQELGPVDILVNNAGIAPFEPFLSLSEETWDRTYQTNVKSIFLTSQRVAKSMIGRKYGKIVNIASTASVLVTSPVVPHYISSKAAASHLTKALAIELGKYNINVNAVGPSTTATQMCEEYLADPEILEKEIEANPMKRLGTEKQIGDAVVFLASDEAMQINGHLLMVDGGLTAKAAQPEDHMDHEQEAGGLCRA</sequence>
<name>A0ABT8HXU7_9BACL</name>
<evidence type="ECO:0000313" key="2">
    <source>
        <dbReference type="EMBL" id="MDN4525077.1"/>
    </source>
</evidence>
<evidence type="ECO:0000313" key="3">
    <source>
        <dbReference type="Proteomes" id="UP001172721"/>
    </source>
</evidence>
<gene>
    <name evidence="2" type="ORF">QYB97_11345</name>
</gene>
<protein>
    <submittedName>
        <fullName evidence="2">Glucose 1-dehydrogenase</fullName>
        <ecNumber evidence="2">1.1.1.47</ecNumber>
    </submittedName>
</protein>
<dbReference type="NCBIfam" id="NF005559">
    <property type="entry name" value="PRK07231.1"/>
    <property type="match status" value="1"/>
</dbReference>
<dbReference type="EC" id="1.1.1.47" evidence="2"/>
<comment type="similarity">
    <text evidence="1">Belongs to the short-chain dehydrogenases/reductases (SDR) family.</text>
</comment>
<dbReference type="PANTHER" id="PTHR42879">
    <property type="entry name" value="3-OXOACYL-(ACYL-CARRIER-PROTEIN) REDUCTASE"/>
    <property type="match status" value="1"/>
</dbReference>
<dbReference type="PANTHER" id="PTHR42879:SF2">
    <property type="entry name" value="3-OXOACYL-[ACYL-CARRIER-PROTEIN] REDUCTASE FABG"/>
    <property type="match status" value="1"/>
</dbReference>